<sequence>MRYSHIFASFSLCVALLTGCSSTHDKPAVPDKPAAQLYKDAQEALSVSDYQRAEQYFEALDNRYPFGPYATQVQLKLIYIYYKRDETEKALANIDQFIRNNPTSKSLDYVYYMRGLTNIAADYNFMQSLLGIDRASRDPSYSEAAFKDFKIILEHYPNSKYAADARKRMIALEDKLARHEIDIAHYYMKREAYLAAINRAKNILTTYPKSSQTKAALKVMVQGYKKLGLPQLAQRSQTVLDAQPAS</sequence>
<dbReference type="PROSITE" id="PS51257">
    <property type="entry name" value="PROKAR_LIPOPROTEIN"/>
    <property type="match status" value="1"/>
</dbReference>
<dbReference type="RefSeq" id="WP_131913941.1">
    <property type="nucleotide sequence ID" value="NZ_OU594967.1"/>
</dbReference>
<name>A0A4R1J974_9GAMM</name>
<dbReference type="InterPro" id="IPR011990">
    <property type="entry name" value="TPR-like_helical_dom_sf"/>
</dbReference>
<comment type="function">
    <text evidence="6">Part of the outer membrane protein assembly complex, which is involved in assembly and insertion of beta-barrel proteins into the outer membrane.</text>
</comment>
<dbReference type="InterPro" id="IPR017689">
    <property type="entry name" value="BamD"/>
</dbReference>
<feature type="domain" description="Outer membrane lipoprotein BamD-like" evidence="7">
    <location>
        <begin position="30"/>
        <end position="237"/>
    </location>
</feature>
<dbReference type="Gene3D" id="1.25.40.10">
    <property type="entry name" value="Tetratricopeptide repeat domain"/>
    <property type="match status" value="1"/>
</dbReference>
<reference evidence="8 9" key="1">
    <citation type="submission" date="2019-03" db="EMBL/GenBank/DDBJ databases">
        <title>Genomic Encyclopedia of Type Strains, Phase IV (KMG-IV): sequencing the most valuable type-strain genomes for metagenomic binning, comparative biology and taxonomic classification.</title>
        <authorList>
            <person name="Goeker M."/>
        </authorList>
    </citation>
    <scope>NUCLEOTIDE SEQUENCE [LARGE SCALE GENOMIC DNA]</scope>
    <source>
        <strain evidence="8 9">DSM 18577</strain>
    </source>
</reference>
<dbReference type="AlphaFoldDB" id="A0A4R1J974"/>
<dbReference type="GO" id="GO:1990063">
    <property type="term" value="C:Bam protein complex"/>
    <property type="evidence" value="ECO:0007669"/>
    <property type="project" value="TreeGrafter"/>
</dbReference>
<dbReference type="EMBL" id="SMGD01000016">
    <property type="protein sequence ID" value="TCK47050.1"/>
    <property type="molecule type" value="Genomic_DNA"/>
</dbReference>
<protein>
    <recommendedName>
        <fullName evidence="6">Outer membrane protein assembly factor BamD</fullName>
    </recommendedName>
</protein>
<organism evidence="8 9">
    <name type="scientific">Celerinatantimonas diazotrophica</name>
    <dbReference type="NCBI Taxonomy" id="412034"/>
    <lineage>
        <taxon>Bacteria</taxon>
        <taxon>Pseudomonadati</taxon>
        <taxon>Pseudomonadota</taxon>
        <taxon>Gammaproteobacteria</taxon>
        <taxon>Celerinatantimonadaceae</taxon>
        <taxon>Celerinatantimonas</taxon>
    </lineage>
</organism>
<dbReference type="HAMAP" id="MF_00922">
    <property type="entry name" value="OM_assembly_BamD"/>
    <property type="match status" value="1"/>
</dbReference>
<dbReference type="NCBIfam" id="TIGR03302">
    <property type="entry name" value="OM_YfiO"/>
    <property type="match status" value="1"/>
</dbReference>
<proteinExistence type="inferred from homology"/>
<comment type="subcellular location">
    <subcellularLocation>
        <location evidence="6">Cell outer membrane</location>
        <topology evidence="6">Lipid-anchor</topology>
    </subcellularLocation>
</comment>
<dbReference type="CDD" id="cd15830">
    <property type="entry name" value="BamD"/>
    <property type="match status" value="1"/>
</dbReference>
<evidence type="ECO:0000259" key="7">
    <source>
        <dbReference type="Pfam" id="PF13525"/>
    </source>
</evidence>
<dbReference type="GO" id="GO:0043165">
    <property type="term" value="P:Gram-negative-bacterium-type cell outer membrane assembly"/>
    <property type="evidence" value="ECO:0007669"/>
    <property type="project" value="UniProtKB-UniRule"/>
</dbReference>
<dbReference type="PANTHER" id="PTHR37423:SF1">
    <property type="entry name" value="OUTER MEMBRANE PROTEIN ASSEMBLY FACTOR BAMD"/>
    <property type="match status" value="1"/>
</dbReference>
<gene>
    <name evidence="6" type="primary">bamD</name>
    <name evidence="8" type="ORF">EV690_3204</name>
</gene>
<evidence type="ECO:0000256" key="1">
    <source>
        <dbReference type="ARBA" id="ARBA00022729"/>
    </source>
</evidence>
<evidence type="ECO:0000256" key="2">
    <source>
        <dbReference type="ARBA" id="ARBA00023136"/>
    </source>
</evidence>
<dbReference type="InterPro" id="IPR039565">
    <property type="entry name" value="BamD-like"/>
</dbReference>
<keyword evidence="9" id="KW-1185">Reference proteome</keyword>
<dbReference type="OrthoDB" id="9779191at2"/>
<dbReference type="Pfam" id="PF13525">
    <property type="entry name" value="YfiO"/>
    <property type="match status" value="1"/>
</dbReference>
<dbReference type="SUPFAM" id="SSF48452">
    <property type="entry name" value="TPR-like"/>
    <property type="match status" value="1"/>
</dbReference>
<evidence type="ECO:0000256" key="5">
    <source>
        <dbReference type="ARBA" id="ARBA00023288"/>
    </source>
</evidence>
<comment type="similarity">
    <text evidence="6">Belongs to the BamD family.</text>
</comment>
<keyword evidence="5 6" id="KW-0449">Lipoprotein</keyword>
<accession>A0A4R1J974</accession>
<keyword evidence="4 6" id="KW-0998">Cell outer membrane</keyword>
<evidence type="ECO:0000313" key="9">
    <source>
        <dbReference type="Proteomes" id="UP000295565"/>
    </source>
</evidence>
<dbReference type="Proteomes" id="UP000295565">
    <property type="component" value="Unassembled WGS sequence"/>
</dbReference>
<comment type="subunit">
    <text evidence="6">Part of the Bam complex.</text>
</comment>
<dbReference type="PANTHER" id="PTHR37423">
    <property type="entry name" value="SOLUBLE LYTIC MUREIN TRANSGLYCOSYLASE-RELATED"/>
    <property type="match status" value="1"/>
</dbReference>
<evidence type="ECO:0000256" key="6">
    <source>
        <dbReference type="HAMAP-Rule" id="MF_00922"/>
    </source>
</evidence>
<evidence type="ECO:0000256" key="3">
    <source>
        <dbReference type="ARBA" id="ARBA00023139"/>
    </source>
</evidence>
<evidence type="ECO:0000256" key="4">
    <source>
        <dbReference type="ARBA" id="ARBA00023237"/>
    </source>
</evidence>
<dbReference type="GO" id="GO:0051205">
    <property type="term" value="P:protein insertion into membrane"/>
    <property type="evidence" value="ECO:0007669"/>
    <property type="project" value="UniProtKB-UniRule"/>
</dbReference>
<evidence type="ECO:0000313" key="8">
    <source>
        <dbReference type="EMBL" id="TCK47050.1"/>
    </source>
</evidence>
<keyword evidence="1 6" id="KW-0732">Signal</keyword>
<keyword evidence="2 6" id="KW-0472">Membrane</keyword>
<comment type="caution">
    <text evidence="8">The sequence shown here is derived from an EMBL/GenBank/DDBJ whole genome shotgun (WGS) entry which is preliminary data.</text>
</comment>
<keyword evidence="3 6" id="KW-0564">Palmitate</keyword>